<name>A0AAD6LA40_9ROSI</name>
<reference evidence="1 2" key="1">
    <citation type="journal article" date="2023" name="Mol. Ecol. Resour.">
        <title>Chromosome-level genome assembly of a triploid poplar Populus alba 'Berolinensis'.</title>
        <authorList>
            <person name="Chen S."/>
            <person name="Yu Y."/>
            <person name="Wang X."/>
            <person name="Wang S."/>
            <person name="Zhang T."/>
            <person name="Zhou Y."/>
            <person name="He R."/>
            <person name="Meng N."/>
            <person name="Wang Y."/>
            <person name="Liu W."/>
            <person name="Liu Z."/>
            <person name="Liu J."/>
            <person name="Guo Q."/>
            <person name="Huang H."/>
            <person name="Sederoff R.R."/>
            <person name="Wang G."/>
            <person name="Qu G."/>
            <person name="Chen S."/>
        </authorList>
    </citation>
    <scope>NUCLEOTIDE SEQUENCE [LARGE SCALE GENOMIC DNA]</scope>
    <source>
        <strain evidence="1">SC-2020</strain>
    </source>
</reference>
<accession>A0AAD6LA40</accession>
<gene>
    <name evidence="1" type="ORF">NC653_038870</name>
</gene>
<keyword evidence="2" id="KW-1185">Reference proteome</keyword>
<organism evidence="1 2">
    <name type="scientific">Populus alba x Populus x berolinensis</name>
    <dbReference type="NCBI Taxonomy" id="444605"/>
    <lineage>
        <taxon>Eukaryota</taxon>
        <taxon>Viridiplantae</taxon>
        <taxon>Streptophyta</taxon>
        <taxon>Embryophyta</taxon>
        <taxon>Tracheophyta</taxon>
        <taxon>Spermatophyta</taxon>
        <taxon>Magnoliopsida</taxon>
        <taxon>eudicotyledons</taxon>
        <taxon>Gunneridae</taxon>
        <taxon>Pentapetalae</taxon>
        <taxon>rosids</taxon>
        <taxon>fabids</taxon>
        <taxon>Malpighiales</taxon>
        <taxon>Salicaceae</taxon>
        <taxon>Saliceae</taxon>
        <taxon>Populus</taxon>
    </lineage>
</organism>
<evidence type="ECO:0000313" key="1">
    <source>
        <dbReference type="EMBL" id="KAJ6956794.1"/>
    </source>
</evidence>
<dbReference type="Proteomes" id="UP001164929">
    <property type="component" value="Chromosome 18"/>
</dbReference>
<dbReference type="EMBL" id="JAQIZT010000018">
    <property type="protein sequence ID" value="KAJ6956794.1"/>
    <property type="molecule type" value="Genomic_DNA"/>
</dbReference>
<proteinExistence type="predicted"/>
<comment type="caution">
    <text evidence="1">The sequence shown here is derived from an EMBL/GenBank/DDBJ whole genome shotgun (WGS) entry which is preliminary data.</text>
</comment>
<protein>
    <submittedName>
        <fullName evidence="1">Uncharacterized protein</fullName>
    </submittedName>
</protein>
<sequence length="104" mass="11577">MQLMCPVSPNSLQHKYRLKGTCSIGRFSLLINFDNYFQVQGPISAFQSIMQDSIIGTDGVNPKSLACCDVFQPGFSNAWGMNMKLKILVLQKSTNRVLNKSTTN</sequence>
<dbReference type="AlphaFoldDB" id="A0AAD6LA40"/>
<evidence type="ECO:0000313" key="2">
    <source>
        <dbReference type="Proteomes" id="UP001164929"/>
    </source>
</evidence>